<accession>A0AAJ2EX35</accession>
<dbReference type="Proteomes" id="UP001268036">
    <property type="component" value="Unassembled WGS sequence"/>
</dbReference>
<dbReference type="Gene3D" id="1.10.10.10">
    <property type="entry name" value="Winged helix-like DNA-binding domain superfamily/Winged helix DNA-binding domain"/>
    <property type="match status" value="1"/>
</dbReference>
<reference evidence="2" key="1">
    <citation type="submission" date="2023-08" db="EMBL/GenBank/DDBJ databases">
        <title>Functional and genomic diversity of the sorghum phyllosphere microbiome.</title>
        <authorList>
            <person name="Shade A."/>
        </authorList>
    </citation>
    <scope>NUCLEOTIDE SEQUENCE</scope>
    <source>
        <strain evidence="2">SORGH_AS_0201</strain>
    </source>
</reference>
<evidence type="ECO:0000313" key="3">
    <source>
        <dbReference type="Proteomes" id="UP001268036"/>
    </source>
</evidence>
<name>A0AAJ2EX35_9PSED</name>
<feature type="domain" description="HTH luxR-type" evidence="1">
    <location>
        <begin position="297"/>
        <end position="354"/>
    </location>
</feature>
<dbReference type="EMBL" id="JAVJAF010000001">
    <property type="protein sequence ID" value="MDR6235423.1"/>
    <property type="molecule type" value="Genomic_DNA"/>
</dbReference>
<sequence>MQRHYDELVRLCYECVLDESRWDALLERLIPLSGRQQGGVVIQARGERYGKVTQYHRCSETAVQRYAEHFHRLDPGLECMPQRQVGLWYHDWQNLSAKTLKLHPYYQEFMRPLDMGRNSYVKLYETSSHNAYLTLITEVSQSTPEASQQQLLEQLSPHLRLAGAFASRLAALTRQLHHQSLLLEQSGHCFWLVEGNGRLIFASQRGEALLQSPDAPLRVCQDRLRARRDGVPLGKAIQRAAGISGPPSASLVKLEEQQNRQLLVVPVSPSLIPNGSSPLVLLTLPDRPIDQERMRDLFKLTPAETRLALLLMEGLTPEACAIRLKVSITTIRSQLRALLRKTETERQAELVALLGRVAGG</sequence>
<protein>
    <submittedName>
        <fullName evidence="2">DNA-binding CsgD family transcriptional regulator</fullName>
    </submittedName>
</protein>
<dbReference type="InterPro" id="IPR000792">
    <property type="entry name" value="Tscrpt_reg_LuxR_C"/>
</dbReference>
<dbReference type="AlphaFoldDB" id="A0AAJ2EX35"/>
<keyword evidence="2" id="KW-0238">DNA-binding</keyword>
<dbReference type="GO" id="GO:0003677">
    <property type="term" value="F:DNA binding"/>
    <property type="evidence" value="ECO:0007669"/>
    <property type="project" value="UniProtKB-KW"/>
</dbReference>
<dbReference type="SMART" id="SM00421">
    <property type="entry name" value="HTH_LUXR"/>
    <property type="match status" value="1"/>
</dbReference>
<organism evidence="2 3">
    <name type="scientific">Pseudomonas oryzihabitans</name>
    <dbReference type="NCBI Taxonomy" id="47885"/>
    <lineage>
        <taxon>Bacteria</taxon>
        <taxon>Pseudomonadati</taxon>
        <taxon>Pseudomonadota</taxon>
        <taxon>Gammaproteobacteria</taxon>
        <taxon>Pseudomonadales</taxon>
        <taxon>Pseudomonadaceae</taxon>
        <taxon>Pseudomonas</taxon>
    </lineage>
</organism>
<evidence type="ECO:0000313" key="2">
    <source>
        <dbReference type="EMBL" id="MDR6235423.1"/>
    </source>
</evidence>
<dbReference type="InterPro" id="IPR016032">
    <property type="entry name" value="Sig_transdc_resp-reg_C-effctor"/>
</dbReference>
<comment type="caution">
    <text evidence="2">The sequence shown here is derived from an EMBL/GenBank/DDBJ whole genome shotgun (WGS) entry which is preliminary data.</text>
</comment>
<evidence type="ECO:0000259" key="1">
    <source>
        <dbReference type="SMART" id="SM00421"/>
    </source>
</evidence>
<proteinExistence type="predicted"/>
<dbReference type="GO" id="GO:0006355">
    <property type="term" value="P:regulation of DNA-templated transcription"/>
    <property type="evidence" value="ECO:0007669"/>
    <property type="project" value="InterPro"/>
</dbReference>
<dbReference type="InterPro" id="IPR036388">
    <property type="entry name" value="WH-like_DNA-bd_sf"/>
</dbReference>
<dbReference type="RefSeq" id="WP_058767420.1">
    <property type="nucleotide sequence ID" value="NZ_JAVJAF010000001.1"/>
</dbReference>
<dbReference type="SUPFAM" id="SSF46894">
    <property type="entry name" value="C-terminal effector domain of the bipartite response regulators"/>
    <property type="match status" value="1"/>
</dbReference>
<gene>
    <name evidence="2" type="ORF">QE440_003164</name>
</gene>